<feature type="coiled-coil region" evidence="2">
    <location>
        <begin position="339"/>
        <end position="394"/>
    </location>
</feature>
<proteinExistence type="predicted"/>
<organism evidence="5 6">
    <name type="scientific">Knipowitschia caucasica</name>
    <name type="common">Caucasian dwarf goby</name>
    <name type="synonym">Pomatoschistus caucasicus</name>
    <dbReference type="NCBI Taxonomy" id="637954"/>
    <lineage>
        <taxon>Eukaryota</taxon>
        <taxon>Metazoa</taxon>
        <taxon>Chordata</taxon>
        <taxon>Craniata</taxon>
        <taxon>Vertebrata</taxon>
        <taxon>Euteleostomi</taxon>
        <taxon>Actinopterygii</taxon>
        <taxon>Neopterygii</taxon>
        <taxon>Teleostei</taxon>
        <taxon>Neoteleostei</taxon>
        <taxon>Acanthomorphata</taxon>
        <taxon>Gobiaria</taxon>
        <taxon>Gobiiformes</taxon>
        <taxon>Gobioidei</taxon>
        <taxon>Gobiidae</taxon>
        <taxon>Gobiinae</taxon>
        <taxon>Knipowitschia</taxon>
    </lineage>
</organism>
<feature type="region of interest" description="Disordered" evidence="3">
    <location>
        <begin position="521"/>
        <end position="572"/>
    </location>
</feature>
<dbReference type="Proteomes" id="UP001497482">
    <property type="component" value="Chromosome 8"/>
</dbReference>
<dbReference type="AlphaFoldDB" id="A0AAV2MHV7"/>
<dbReference type="Pfam" id="PF17921">
    <property type="entry name" value="Integrase_H2C2"/>
    <property type="match status" value="1"/>
</dbReference>
<keyword evidence="2" id="KW-0175">Coiled coil</keyword>
<evidence type="ECO:0000313" key="5">
    <source>
        <dbReference type="EMBL" id="CAL1612986.1"/>
    </source>
</evidence>
<evidence type="ECO:0000256" key="3">
    <source>
        <dbReference type="SAM" id="MobiDB-lite"/>
    </source>
</evidence>
<dbReference type="PANTHER" id="PTHR37984:SF15">
    <property type="entry name" value="INTEGRASE CATALYTIC DOMAIN-CONTAINING PROTEIN"/>
    <property type="match status" value="1"/>
</dbReference>
<dbReference type="Gene3D" id="1.10.340.70">
    <property type="match status" value="1"/>
</dbReference>
<evidence type="ECO:0000259" key="4">
    <source>
        <dbReference type="PROSITE" id="PS50994"/>
    </source>
</evidence>
<feature type="compositionally biased region" description="Polar residues" evidence="3">
    <location>
        <begin position="529"/>
        <end position="540"/>
    </location>
</feature>
<dbReference type="InterPro" id="IPR050951">
    <property type="entry name" value="Retrovirus_Pol_polyprotein"/>
</dbReference>
<accession>A0AAV2MHV7</accession>
<gene>
    <name evidence="5" type="ORF">KC01_LOCUS39256</name>
</gene>
<name>A0AAV2MHV7_KNICA</name>
<dbReference type="PANTHER" id="PTHR37984">
    <property type="entry name" value="PROTEIN CBG26694"/>
    <property type="match status" value="1"/>
</dbReference>
<dbReference type="GO" id="GO:0003676">
    <property type="term" value="F:nucleic acid binding"/>
    <property type="evidence" value="ECO:0007669"/>
    <property type="project" value="InterPro"/>
</dbReference>
<dbReference type="GO" id="GO:0015074">
    <property type="term" value="P:DNA integration"/>
    <property type="evidence" value="ECO:0007669"/>
    <property type="project" value="InterPro"/>
</dbReference>
<dbReference type="InterPro" id="IPR001584">
    <property type="entry name" value="Integrase_cat-core"/>
</dbReference>
<feature type="domain" description="Integrase catalytic" evidence="4">
    <location>
        <begin position="238"/>
        <end position="442"/>
    </location>
</feature>
<feature type="compositionally biased region" description="Basic and acidic residues" evidence="3">
    <location>
        <begin position="551"/>
        <end position="572"/>
    </location>
</feature>
<dbReference type="SUPFAM" id="SSF53098">
    <property type="entry name" value="Ribonuclease H-like"/>
    <property type="match status" value="1"/>
</dbReference>
<dbReference type="PROSITE" id="PS50994">
    <property type="entry name" value="INTEGRASE"/>
    <property type="match status" value="1"/>
</dbReference>
<evidence type="ECO:0000256" key="1">
    <source>
        <dbReference type="ARBA" id="ARBA00039658"/>
    </source>
</evidence>
<sequence>MPPLSSISRGKTFHLAGQKNAKSHLSGVQHTNANALSRCPVSQIIMVSSATQTMDMSTSVAVCGVEASTEAPLSAQASDSCEPSVPPDGSDLQTLFQEGSNIRRLQQEDPDIRSLLEWLRAGERPSSVRIKGAGKALRILWHEFPRMTMIDGIVHRVVALSDVEQTWQVVVPSVLVPEVLRLLHGGPLTGHLAVERTMARVRGVCFWPCMYRDSEQCYACQRRKAHVPHHRAPMRTTFAQRPFQRVAADILKLPITSRGNRYVLVVEDYFTKFVNMYAIVDQRATTVAECLFNNFILEHGVMETLHTDMGRQFESDVEDFKKEMKDEFAQFKIQIDQQLATTSLKLQDHEQKLEEMAARIDEQETWAAVANEALSRSLKEQSALQDKVNDLESRSRRNNMRIYGVPEGAEGSSVIQFVEGLLANEKLISGGTDPQIQRAHRSLAPRPNPNAPPRSIVVNFLQFKKRKEYKAIKAALKERGVRFQTPFTRMRIHWDSGPQMYNSAGDAERELRKRGFFAGHTEEHVSEGPITSQQLEQTSPWHRVERTHRHWEREAAKRARERLQEFQRKPRQ</sequence>
<dbReference type="Gene3D" id="3.30.420.10">
    <property type="entry name" value="Ribonuclease H-like superfamily/Ribonuclease H"/>
    <property type="match status" value="1"/>
</dbReference>
<evidence type="ECO:0000256" key="2">
    <source>
        <dbReference type="SAM" id="Coils"/>
    </source>
</evidence>
<protein>
    <recommendedName>
        <fullName evidence="1">Gypsy retrotransposon integrase-like protein 1</fullName>
    </recommendedName>
</protein>
<keyword evidence="6" id="KW-1185">Reference proteome</keyword>
<dbReference type="EMBL" id="OZ035830">
    <property type="protein sequence ID" value="CAL1612986.1"/>
    <property type="molecule type" value="Genomic_DNA"/>
</dbReference>
<evidence type="ECO:0000313" key="6">
    <source>
        <dbReference type="Proteomes" id="UP001497482"/>
    </source>
</evidence>
<dbReference type="InterPro" id="IPR041588">
    <property type="entry name" value="Integrase_H2C2"/>
</dbReference>
<dbReference type="InterPro" id="IPR036397">
    <property type="entry name" value="RNaseH_sf"/>
</dbReference>
<dbReference type="Gene3D" id="3.30.70.1820">
    <property type="entry name" value="L1 transposable element, RRM domain"/>
    <property type="match status" value="1"/>
</dbReference>
<reference evidence="5 6" key="1">
    <citation type="submission" date="2024-04" db="EMBL/GenBank/DDBJ databases">
        <authorList>
            <person name="Waldvogel A.-M."/>
            <person name="Schoenle A."/>
        </authorList>
    </citation>
    <scope>NUCLEOTIDE SEQUENCE [LARGE SCALE GENOMIC DNA]</scope>
</reference>
<dbReference type="FunFam" id="1.10.340.70:FF:000001">
    <property type="entry name" value="Retrovirus-related Pol polyprotein from transposon gypsy-like Protein"/>
    <property type="match status" value="1"/>
</dbReference>
<dbReference type="InterPro" id="IPR012337">
    <property type="entry name" value="RNaseH-like_sf"/>
</dbReference>